<dbReference type="EMBL" id="JABBFX010000002">
    <property type="protein sequence ID" value="NML46753.1"/>
    <property type="molecule type" value="Genomic_DNA"/>
</dbReference>
<evidence type="ECO:0000256" key="1">
    <source>
        <dbReference type="SAM" id="SignalP"/>
    </source>
</evidence>
<comment type="caution">
    <text evidence="2">The sequence shown here is derived from an EMBL/GenBank/DDBJ whole genome shotgun (WGS) entry which is preliminary data.</text>
</comment>
<dbReference type="Pfam" id="PF13379">
    <property type="entry name" value="NMT1_2"/>
    <property type="match status" value="1"/>
</dbReference>
<proteinExistence type="predicted"/>
<reference evidence="2 3" key="1">
    <citation type="submission" date="2020-04" db="EMBL/GenBank/DDBJ databases">
        <title>Ramlibacter sp. G-1-2-2 isolated from soil.</title>
        <authorList>
            <person name="Dahal R.H."/>
        </authorList>
    </citation>
    <scope>NUCLEOTIDE SEQUENCE [LARGE SCALE GENOMIC DNA]</scope>
    <source>
        <strain evidence="2 3">G-1-2-2</strain>
    </source>
</reference>
<dbReference type="PANTHER" id="PTHR30024">
    <property type="entry name" value="ALIPHATIC SULFONATES-BINDING PROTEIN-RELATED"/>
    <property type="match status" value="1"/>
</dbReference>
<evidence type="ECO:0000313" key="2">
    <source>
        <dbReference type="EMBL" id="NML46753.1"/>
    </source>
</evidence>
<accession>A0A848HDZ1</accession>
<dbReference type="SUPFAM" id="SSF53850">
    <property type="entry name" value="Periplasmic binding protein-like II"/>
    <property type="match status" value="1"/>
</dbReference>
<evidence type="ECO:0000313" key="3">
    <source>
        <dbReference type="Proteomes" id="UP000541185"/>
    </source>
</evidence>
<keyword evidence="1" id="KW-0732">Signal</keyword>
<feature type="chain" id="PRO_5032416722" evidence="1">
    <location>
        <begin position="25"/>
        <end position="333"/>
    </location>
</feature>
<protein>
    <submittedName>
        <fullName evidence="2">ABC transporter substrate-binding protein</fullName>
    </submittedName>
</protein>
<dbReference type="RefSeq" id="WP_169420999.1">
    <property type="nucleotide sequence ID" value="NZ_JABBFX010000002.1"/>
</dbReference>
<organism evidence="2 3">
    <name type="scientific">Ramlibacter agri</name>
    <dbReference type="NCBI Taxonomy" id="2728837"/>
    <lineage>
        <taxon>Bacteria</taxon>
        <taxon>Pseudomonadati</taxon>
        <taxon>Pseudomonadota</taxon>
        <taxon>Betaproteobacteria</taxon>
        <taxon>Burkholderiales</taxon>
        <taxon>Comamonadaceae</taxon>
        <taxon>Ramlibacter</taxon>
    </lineage>
</organism>
<dbReference type="Proteomes" id="UP000541185">
    <property type="component" value="Unassembled WGS sequence"/>
</dbReference>
<sequence>MKKLLSPLLALALAAAVAPSVARAETQEVRVAEQFGLVYLPLTVMRDRKLLEKRAAEAGLKDLQVKWSRFSGSAQMTDAILSGSLDFASGAYANFSVLWDKTHGAVKGVTQVGIGPVWLMSVDPRIKSIKDYGPKDRIALPAVKVSTQALILQMQAARDFGLDSYARLDANTVAMGHPDAVAMLSSGKTEVKSHFSAPPYQAMELKNGAHKVLDSYDVFGGPHGSSIVFAPVKFHDANPKTFKAFVQAYNDAIELINTRPAEAAEIYKRTSNDKESIEEIVRQLKDPQVVSFKMEPLNLTKISDFMYATKRLQAKPARWQDVFFPELQDYVKE</sequence>
<feature type="signal peptide" evidence="1">
    <location>
        <begin position="1"/>
        <end position="24"/>
    </location>
</feature>
<name>A0A848HDZ1_9BURK</name>
<dbReference type="AlphaFoldDB" id="A0A848HDZ1"/>
<dbReference type="Gene3D" id="3.40.190.10">
    <property type="entry name" value="Periplasmic binding protein-like II"/>
    <property type="match status" value="2"/>
</dbReference>
<gene>
    <name evidence="2" type="ORF">HHL11_23620</name>
</gene>
<dbReference type="PANTHER" id="PTHR30024:SF2">
    <property type="entry name" value="ABC TRANSPORTER SUBSTRATE-BINDING PROTEIN"/>
    <property type="match status" value="1"/>
</dbReference>
<keyword evidence="3" id="KW-1185">Reference proteome</keyword>